<organism evidence="2">
    <name type="scientific">Heliothis virescens</name>
    <name type="common">Tobacco budworm moth</name>
    <dbReference type="NCBI Taxonomy" id="7102"/>
    <lineage>
        <taxon>Eukaryota</taxon>
        <taxon>Metazoa</taxon>
        <taxon>Ecdysozoa</taxon>
        <taxon>Arthropoda</taxon>
        <taxon>Hexapoda</taxon>
        <taxon>Insecta</taxon>
        <taxon>Pterygota</taxon>
        <taxon>Neoptera</taxon>
        <taxon>Endopterygota</taxon>
        <taxon>Lepidoptera</taxon>
        <taxon>Glossata</taxon>
        <taxon>Ditrysia</taxon>
        <taxon>Noctuoidea</taxon>
        <taxon>Noctuidae</taxon>
        <taxon>Heliothinae</taxon>
        <taxon>Heliothis</taxon>
    </lineage>
</organism>
<gene>
    <name evidence="2" type="ORF">B5V51_4751</name>
</gene>
<dbReference type="STRING" id="7102.A0A2A4K2W6"/>
<comment type="caution">
    <text evidence="2">The sequence shown here is derived from an EMBL/GenBank/DDBJ whole genome shotgun (WGS) entry which is preliminary data.</text>
</comment>
<dbReference type="EMBL" id="NWSH01000222">
    <property type="protein sequence ID" value="PCG78244.1"/>
    <property type="molecule type" value="Genomic_DNA"/>
</dbReference>
<name>A0A2A4K2W6_HELVI</name>
<feature type="transmembrane region" description="Helical" evidence="1">
    <location>
        <begin position="122"/>
        <end position="142"/>
    </location>
</feature>
<evidence type="ECO:0000313" key="2">
    <source>
        <dbReference type="EMBL" id="PCG78244.1"/>
    </source>
</evidence>
<feature type="transmembrane region" description="Helical" evidence="1">
    <location>
        <begin position="182"/>
        <end position="204"/>
    </location>
</feature>
<keyword evidence="1" id="KW-0472">Membrane</keyword>
<protein>
    <recommendedName>
        <fullName evidence="3">Ceramide phosphoethanolamine synthase</fullName>
    </recommendedName>
</protein>
<dbReference type="Gene3D" id="1.20.120.1760">
    <property type="match status" value="1"/>
</dbReference>
<dbReference type="InterPro" id="IPR043130">
    <property type="entry name" value="CDP-OH_PTrfase_TM_dom"/>
</dbReference>
<dbReference type="InterPro" id="IPR000462">
    <property type="entry name" value="CDP-OH_P_trans"/>
</dbReference>
<dbReference type="AlphaFoldDB" id="A0A2A4K2W6"/>
<sequence>MMWPASQASKILTFLLLVIVVYCICMDTFLFLRIQNYKIDGFDVTTNVTQETSTIKQSKNLPNYEDVTWVPCTINPLCHPTVKALMVDHINHYIYGPLCAIVDVGLGISENMLFITPNMISFFHVLVAVIGAKLLTCPNLAFRRVAVVLFQIRMFLDDLDGHVARERKHIKGERSDVGSLGYWVDGICDLLGVIAMMIGITLYLRNNPPRRGYKNTPASTLPYHQLKEINSTEDIEKDHITDNGISYKTKVTFQKIAQVICLFSGQMVLSSLAWNRYIDIYQYLLENCTDYDAFRRETMFRSGKFFFTSAIWRIMNPHSYLHVLSLAVFCDKTWWFLKTVHYTGYLGLVVALGTSEYFIDNIRAYVLNMTDGR</sequence>
<dbReference type="GO" id="GO:0016780">
    <property type="term" value="F:phosphotransferase activity, for other substituted phosphate groups"/>
    <property type="evidence" value="ECO:0007669"/>
    <property type="project" value="InterPro"/>
</dbReference>
<dbReference type="GO" id="GO:0016020">
    <property type="term" value="C:membrane"/>
    <property type="evidence" value="ECO:0007669"/>
    <property type="project" value="InterPro"/>
</dbReference>
<evidence type="ECO:0000256" key="1">
    <source>
        <dbReference type="SAM" id="Phobius"/>
    </source>
</evidence>
<keyword evidence="1" id="KW-1133">Transmembrane helix</keyword>
<evidence type="ECO:0008006" key="3">
    <source>
        <dbReference type="Google" id="ProtNLM"/>
    </source>
</evidence>
<reference evidence="2" key="1">
    <citation type="submission" date="2017-09" db="EMBL/GenBank/DDBJ databases">
        <title>Contemporary evolution of a Lepidopteran species, Heliothis virescens, in response to modern agricultural practices.</title>
        <authorList>
            <person name="Fritz M.L."/>
            <person name="Deyonke A.M."/>
            <person name="Papanicolaou A."/>
            <person name="Micinski S."/>
            <person name="Westbrook J."/>
            <person name="Gould F."/>
        </authorList>
    </citation>
    <scope>NUCLEOTIDE SEQUENCE [LARGE SCALE GENOMIC DNA]</scope>
    <source>
        <strain evidence="2">HvINT-</strain>
        <tissue evidence="2">Whole body</tissue>
    </source>
</reference>
<proteinExistence type="predicted"/>
<dbReference type="Pfam" id="PF01066">
    <property type="entry name" value="CDP-OH_P_transf"/>
    <property type="match status" value="1"/>
</dbReference>
<dbReference type="GO" id="GO:0008654">
    <property type="term" value="P:phospholipid biosynthetic process"/>
    <property type="evidence" value="ECO:0007669"/>
    <property type="project" value="InterPro"/>
</dbReference>
<accession>A0A2A4K2W6</accession>
<feature type="transmembrane region" description="Helical" evidence="1">
    <location>
        <begin position="12"/>
        <end position="32"/>
    </location>
</feature>
<keyword evidence="1" id="KW-0812">Transmembrane</keyword>